<dbReference type="Gene3D" id="3.30.530.20">
    <property type="match status" value="1"/>
</dbReference>
<sequence length="133" mass="14479">MCKTLKLKVRFNAPPATIYGLLADSKKRTAFTGRKANLSSKVGGAFSADAGKVSGINVELVPGKRIVQAWRRDDFPEGVYSMAAFVLTPTPTGGTELVLTHRGVPKALLDSTEANWRNDYWAGIKAYLSRHPD</sequence>
<dbReference type="RefSeq" id="WP_171091060.1">
    <property type="nucleotide sequence ID" value="NZ_CP053069.1"/>
</dbReference>
<name>A0A6M4GTA6_9PROT</name>
<dbReference type="AlphaFoldDB" id="A0A6M4GTA6"/>
<evidence type="ECO:0000256" key="1">
    <source>
        <dbReference type="ARBA" id="ARBA00006817"/>
    </source>
</evidence>
<evidence type="ECO:0000259" key="2">
    <source>
        <dbReference type="Pfam" id="PF08327"/>
    </source>
</evidence>
<keyword evidence="4" id="KW-1185">Reference proteome</keyword>
<feature type="domain" description="Activator of Hsp90 ATPase homologue 1/2-like C-terminal" evidence="2">
    <location>
        <begin position="12"/>
        <end position="128"/>
    </location>
</feature>
<dbReference type="InterPro" id="IPR013538">
    <property type="entry name" value="ASHA1/2-like_C"/>
</dbReference>
<dbReference type="Proteomes" id="UP000501534">
    <property type="component" value="Chromosome"/>
</dbReference>
<comment type="similarity">
    <text evidence="1">Belongs to the AHA1 family.</text>
</comment>
<dbReference type="Pfam" id="PF08327">
    <property type="entry name" value="AHSA1"/>
    <property type="match status" value="1"/>
</dbReference>
<dbReference type="InterPro" id="IPR023393">
    <property type="entry name" value="START-like_dom_sf"/>
</dbReference>
<proteinExistence type="inferred from homology"/>
<dbReference type="SUPFAM" id="SSF55961">
    <property type="entry name" value="Bet v1-like"/>
    <property type="match status" value="1"/>
</dbReference>
<evidence type="ECO:0000313" key="4">
    <source>
        <dbReference type="Proteomes" id="UP000501534"/>
    </source>
</evidence>
<organism evidence="3 4">
    <name type="scientific">Usitatibacter rugosus</name>
    <dbReference type="NCBI Taxonomy" id="2732067"/>
    <lineage>
        <taxon>Bacteria</taxon>
        <taxon>Pseudomonadati</taxon>
        <taxon>Pseudomonadota</taxon>
        <taxon>Betaproteobacteria</taxon>
        <taxon>Nitrosomonadales</taxon>
        <taxon>Usitatibacteraceae</taxon>
        <taxon>Usitatibacter</taxon>
    </lineage>
</organism>
<reference evidence="3 4" key="1">
    <citation type="submission" date="2020-04" db="EMBL/GenBank/DDBJ databases">
        <title>Usitatibacter rugosus gen. nov., sp. nov. and Usitatibacter palustris sp. nov., novel members of Usitatibacteraceae fam. nov. within the order Nitrosomonadales isolated from soil.</title>
        <authorList>
            <person name="Huber K.J."/>
            <person name="Neumann-Schaal M."/>
            <person name="Geppert A."/>
            <person name="Luckner M."/>
            <person name="Wanner G."/>
            <person name="Overmann J."/>
        </authorList>
    </citation>
    <scope>NUCLEOTIDE SEQUENCE [LARGE SCALE GENOMIC DNA]</scope>
    <source>
        <strain evidence="3 4">0125_3</strain>
    </source>
</reference>
<protein>
    <recommendedName>
        <fullName evidence="2">Activator of Hsp90 ATPase homologue 1/2-like C-terminal domain-containing protein</fullName>
    </recommendedName>
</protein>
<gene>
    <name evidence="3" type="ORF">DSM104443_01565</name>
</gene>
<evidence type="ECO:0000313" key="3">
    <source>
        <dbReference type="EMBL" id="QJR10501.1"/>
    </source>
</evidence>
<accession>A0A6M4GTA6</accession>
<dbReference type="KEGG" id="uru:DSM104443_01565"/>
<dbReference type="EMBL" id="CP053069">
    <property type="protein sequence ID" value="QJR10501.1"/>
    <property type="molecule type" value="Genomic_DNA"/>
</dbReference>